<dbReference type="EMBL" id="JACEIK010000790">
    <property type="protein sequence ID" value="MCD7462247.1"/>
    <property type="molecule type" value="Genomic_DNA"/>
</dbReference>
<dbReference type="Proteomes" id="UP000823775">
    <property type="component" value="Unassembled WGS sequence"/>
</dbReference>
<keyword evidence="3" id="KW-1185">Reference proteome</keyword>
<organism evidence="2 3">
    <name type="scientific">Datura stramonium</name>
    <name type="common">Jimsonweed</name>
    <name type="synonym">Common thornapple</name>
    <dbReference type="NCBI Taxonomy" id="4076"/>
    <lineage>
        <taxon>Eukaryota</taxon>
        <taxon>Viridiplantae</taxon>
        <taxon>Streptophyta</taxon>
        <taxon>Embryophyta</taxon>
        <taxon>Tracheophyta</taxon>
        <taxon>Spermatophyta</taxon>
        <taxon>Magnoliopsida</taxon>
        <taxon>eudicotyledons</taxon>
        <taxon>Gunneridae</taxon>
        <taxon>Pentapetalae</taxon>
        <taxon>asterids</taxon>
        <taxon>lamiids</taxon>
        <taxon>Solanales</taxon>
        <taxon>Solanaceae</taxon>
        <taxon>Solanoideae</taxon>
        <taxon>Datureae</taxon>
        <taxon>Datura</taxon>
    </lineage>
</organism>
<evidence type="ECO:0000259" key="1">
    <source>
        <dbReference type="Pfam" id="PF14111"/>
    </source>
</evidence>
<dbReference type="Pfam" id="PF14111">
    <property type="entry name" value="DUF4283"/>
    <property type="match status" value="1"/>
</dbReference>
<feature type="domain" description="DUF4283" evidence="1">
    <location>
        <begin position="21"/>
        <end position="107"/>
    </location>
</feature>
<gene>
    <name evidence="2" type="ORF">HAX54_048124</name>
</gene>
<comment type="caution">
    <text evidence="2">The sequence shown here is derived from an EMBL/GenBank/DDBJ whole genome shotgun (WGS) entry which is preliminary data.</text>
</comment>
<dbReference type="InterPro" id="IPR025558">
    <property type="entry name" value="DUF4283"/>
</dbReference>
<evidence type="ECO:0000313" key="2">
    <source>
        <dbReference type="EMBL" id="MCD7462247.1"/>
    </source>
</evidence>
<sequence length="145" mass="17043">MIDGTPVVKWTKAKVTRMNIMENLQYAVVGKFSYRWPKIDELRCVPTQCGIKGDCRIGVLRNRHILIRFALVEDFVNLMAKTKYYIKDKTRVAFQMRPLIYDSHFKVGRETTQEIAWISFPNLLPPSLARRRCSHWPQLLGNQFI</sequence>
<protein>
    <recommendedName>
        <fullName evidence="1">DUF4283 domain-containing protein</fullName>
    </recommendedName>
</protein>
<evidence type="ECO:0000313" key="3">
    <source>
        <dbReference type="Proteomes" id="UP000823775"/>
    </source>
</evidence>
<name>A0ABS8STE1_DATST</name>
<reference evidence="2 3" key="1">
    <citation type="journal article" date="2021" name="BMC Genomics">
        <title>Datura genome reveals duplications of psychoactive alkaloid biosynthetic genes and high mutation rate following tissue culture.</title>
        <authorList>
            <person name="Rajewski A."/>
            <person name="Carter-House D."/>
            <person name="Stajich J."/>
            <person name="Litt A."/>
        </authorList>
    </citation>
    <scope>NUCLEOTIDE SEQUENCE [LARGE SCALE GENOMIC DNA]</scope>
    <source>
        <strain evidence="2">AR-01</strain>
    </source>
</reference>
<proteinExistence type="predicted"/>
<accession>A0ABS8STE1</accession>